<dbReference type="GeneID" id="54982891"/>
<name>A0A291L9V6_9CAUD</name>
<accession>A0A291L9V6</accession>
<dbReference type="RefSeq" id="YP_009792683.1">
    <property type="nucleotide sequence ID" value="NC_047861.1"/>
</dbReference>
<sequence length="369" mass="39284">MTTIFKGQPAQLTVTVQVDGAPVAIDAASSVSAQLFTVDGSTALSGPKACASTDAGADWPAGVVAVSFTDTETAALELGDVMLVLTGSSGFSIKRFKVTVESATAPTKSFLFTKDFIVEEIRADRLMAAAQGFMGGAVMSDDYIWSKVVAAEAHIAHELRVPLVPTKFFPGTPTADQIAALDGMPWGEDPGYDYKQDMFFPDGWGMIKLNNKPLIGVESVKFDFPTMGDTFFDMPVEWIRPYKKYAHLQFVPSTPALFSTAGTFVMRALTGYSIVPLMVKITYVAGLENAARDYPDLIDAIKKTAVLKAIEDGFPAQSGSISADGLSQSMSVDLAKYHEMVDTILNGPKGGNGGLMTAIHGIRSMVMGG</sequence>
<organism evidence="1 2">
    <name type="scientific">Bordetella phage vB_BbrM_PHB04</name>
    <dbReference type="NCBI Taxonomy" id="2029657"/>
    <lineage>
        <taxon>Viruses</taxon>
        <taxon>Duplodnaviria</taxon>
        <taxon>Heunggongvirae</taxon>
        <taxon>Uroviricota</taxon>
        <taxon>Caudoviricetes</taxon>
        <taxon>Phabquatrovirus</taxon>
        <taxon>Phabquatrovirus PHB04</taxon>
    </lineage>
</organism>
<dbReference type="Proteomes" id="UP000228765">
    <property type="component" value="Segment"/>
</dbReference>
<proteinExistence type="predicted"/>
<evidence type="ECO:0000313" key="2">
    <source>
        <dbReference type="Proteomes" id="UP000228765"/>
    </source>
</evidence>
<reference evidence="1 2" key="1">
    <citation type="submission" date="2017-08" db="EMBL/GenBank/DDBJ databases">
        <title>Complete genome sequence of a novel bacteriophage infecting Bordetella bronchiseptica.</title>
        <authorList>
            <person name="Chen Y."/>
            <person name="Song J."/>
            <person name="Wu B."/>
        </authorList>
    </citation>
    <scope>NUCLEOTIDE SEQUENCE [LARGE SCALE GENOMIC DNA]</scope>
</reference>
<evidence type="ECO:0000313" key="1">
    <source>
        <dbReference type="EMBL" id="ATI15635.1"/>
    </source>
</evidence>
<dbReference type="KEGG" id="vg:54982891"/>
<protein>
    <submittedName>
        <fullName evidence="1">Uncharacterized protein</fullName>
    </submittedName>
</protein>
<dbReference type="EMBL" id="MF663786">
    <property type="protein sequence ID" value="ATI15635.1"/>
    <property type="molecule type" value="Genomic_DNA"/>
</dbReference>
<keyword evidence="2" id="KW-1185">Reference proteome</keyword>